<keyword evidence="1" id="KW-0614">Plasmid</keyword>
<reference evidence="1 2" key="1">
    <citation type="submission" date="2019-03" db="EMBL/GenBank/DDBJ databases">
        <title>Efficiently degradation of phenoxyalkanoic acid herbicides by Cupriavidus oxalaticus strain X32.</title>
        <authorList>
            <person name="Sheng X."/>
        </authorList>
    </citation>
    <scope>NUCLEOTIDE SEQUENCE [LARGE SCALE GENOMIC DNA]</scope>
    <source>
        <strain evidence="1 2">X32</strain>
        <plasmid evidence="1 2">unnamed1</plasmid>
    </source>
</reference>
<gene>
    <name evidence="1" type="ORF">E0W60_28880</name>
</gene>
<protein>
    <submittedName>
        <fullName evidence="1">Uncharacterized protein</fullName>
    </submittedName>
</protein>
<evidence type="ECO:0000313" key="1">
    <source>
        <dbReference type="EMBL" id="QBY55890.1"/>
    </source>
</evidence>
<geneLocation type="plasmid" evidence="1">
    <name>unnamed1</name>
</geneLocation>
<name>A0A4P7LIC2_9BURK</name>
<dbReference type="Proteomes" id="UP000295294">
    <property type="component" value="Plasmid unnamed1"/>
</dbReference>
<dbReference type="OrthoDB" id="9801102at2"/>
<organism evidence="1 2">
    <name type="scientific">Cupriavidus oxalaticus</name>
    <dbReference type="NCBI Taxonomy" id="96344"/>
    <lineage>
        <taxon>Bacteria</taxon>
        <taxon>Pseudomonadati</taxon>
        <taxon>Pseudomonadota</taxon>
        <taxon>Betaproteobacteria</taxon>
        <taxon>Burkholderiales</taxon>
        <taxon>Burkholderiaceae</taxon>
        <taxon>Cupriavidus</taxon>
    </lineage>
</organism>
<sequence length="151" mass="16827">MALGWSRRTDDANRFVYTSDDDAGYIAACRFWHRRRSGPGCCRNTASLMMVQSQEGSRRAAATISVEAGAPCLRVLDATSGSVSAWMFQVVCHAKGWWVRRGRSRKRVAAGRRTHFLVSPRLAQPGDGHCCAAWSTRRIRMEVASTAYTTR</sequence>
<accession>A0A4P7LIC2</accession>
<proteinExistence type="predicted"/>
<evidence type="ECO:0000313" key="2">
    <source>
        <dbReference type="Proteomes" id="UP000295294"/>
    </source>
</evidence>
<dbReference type="KEGG" id="cox:E0W60_28880"/>
<dbReference type="EMBL" id="CP038636">
    <property type="protein sequence ID" value="QBY55890.1"/>
    <property type="molecule type" value="Genomic_DNA"/>
</dbReference>
<dbReference type="AlphaFoldDB" id="A0A4P7LIC2"/>